<evidence type="ECO:0000256" key="2">
    <source>
        <dbReference type="ARBA" id="ARBA00022475"/>
    </source>
</evidence>
<evidence type="ECO:0000256" key="6">
    <source>
        <dbReference type="SAM" id="Phobius"/>
    </source>
</evidence>
<evidence type="ECO:0000313" key="8">
    <source>
        <dbReference type="EMBL" id="KKL67947.1"/>
    </source>
</evidence>
<reference evidence="8" key="1">
    <citation type="journal article" date="2015" name="Nature">
        <title>Complex archaea that bridge the gap between prokaryotes and eukaryotes.</title>
        <authorList>
            <person name="Spang A."/>
            <person name="Saw J.H."/>
            <person name="Jorgensen S.L."/>
            <person name="Zaremba-Niedzwiedzka K."/>
            <person name="Martijn J."/>
            <person name="Lind A.E."/>
            <person name="van Eijk R."/>
            <person name="Schleper C."/>
            <person name="Guy L."/>
            <person name="Ettema T.J."/>
        </authorList>
    </citation>
    <scope>NUCLEOTIDE SEQUENCE</scope>
</reference>
<dbReference type="InterPro" id="IPR025199">
    <property type="entry name" value="FtsK_4TM"/>
</dbReference>
<dbReference type="Pfam" id="PF13491">
    <property type="entry name" value="FtsK_4TM"/>
    <property type="match status" value="1"/>
</dbReference>
<accession>A0A0F9GXX3</accession>
<evidence type="ECO:0000256" key="1">
    <source>
        <dbReference type="ARBA" id="ARBA00004651"/>
    </source>
</evidence>
<comment type="caution">
    <text evidence="8">The sequence shown here is derived from an EMBL/GenBank/DDBJ whole genome shotgun (WGS) entry which is preliminary data.</text>
</comment>
<feature type="transmembrane region" description="Helical" evidence="6">
    <location>
        <begin position="46"/>
        <end position="73"/>
    </location>
</feature>
<keyword evidence="2" id="KW-1003">Cell membrane</keyword>
<protein>
    <recommendedName>
        <fullName evidence="7">DNA translocase FtsK 4TM region domain-containing protein</fullName>
    </recommendedName>
</protein>
<feature type="domain" description="DNA translocase FtsK 4TM region" evidence="7">
    <location>
        <begin position="2"/>
        <end position="168"/>
    </location>
</feature>
<dbReference type="AlphaFoldDB" id="A0A0F9GXX3"/>
<dbReference type="EMBL" id="LAZR01026689">
    <property type="protein sequence ID" value="KKL67947.1"/>
    <property type="molecule type" value="Genomic_DNA"/>
</dbReference>
<keyword evidence="4 6" id="KW-1133">Transmembrane helix</keyword>
<feature type="transmembrane region" description="Helical" evidence="6">
    <location>
        <begin position="7"/>
        <end position="26"/>
    </location>
</feature>
<proteinExistence type="predicted"/>
<feature type="non-terminal residue" evidence="8">
    <location>
        <position position="170"/>
    </location>
</feature>
<evidence type="ECO:0000256" key="3">
    <source>
        <dbReference type="ARBA" id="ARBA00022692"/>
    </source>
</evidence>
<evidence type="ECO:0000256" key="4">
    <source>
        <dbReference type="ARBA" id="ARBA00022989"/>
    </source>
</evidence>
<feature type="transmembrane region" description="Helical" evidence="6">
    <location>
        <begin position="85"/>
        <end position="106"/>
    </location>
</feature>
<name>A0A0F9GXX3_9ZZZZ</name>
<sequence>MRKEILGIFLFFLVIFTLVSLLSFSFDDPSINNAKPTGDIHNLFGLFGSHVSGILIGLFGLGAFWIPILLLLMSIHFFGDHPGRAVILTITGGLILIITTGSLLTFQQNHFLIFGERFSSGGIIGLPLKTIFVKYSNTTGGFIFLALIWVVGFILATGVSLITFSKRIWQ</sequence>
<keyword evidence="5 6" id="KW-0472">Membrane</keyword>
<keyword evidence="3 6" id="KW-0812">Transmembrane</keyword>
<evidence type="ECO:0000259" key="7">
    <source>
        <dbReference type="Pfam" id="PF13491"/>
    </source>
</evidence>
<gene>
    <name evidence="8" type="ORF">LCGC14_2129880</name>
</gene>
<comment type="subcellular location">
    <subcellularLocation>
        <location evidence="1">Cell membrane</location>
        <topology evidence="1">Multi-pass membrane protein</topology>
    </subcellularLocation>
</comment>
<evidence type="ECO:0000256" key="5">
    <source>
        <dbReference type="ARBA" id="ARBA00023136"/>
    </source>
</evidence>
<organism evidence="8">
    <name type="scientific">marine sediment metagenome</name>
    <dbReference type="NCBI Taxonomy" id="412755"/>
    <lineage>
        <taxon>unclassified sequences</taxon>
        <taxon>metagenomes</taxon>
        <taxon>ecological metagenomes</taxon>
    </lineage>
</organism>
<dbReference type="GO" id="GO:0005886">
    <property type="term" value="C:plasma membrane"/>
    <property type="evidence" value="ECO:0007669"/>
    <property type="project" value="UniProtKB-SubCell"/>
</dbReference>
<feature type="transmembrane region" description="Helical" evidence="6">
    <location>
        <begin position="142"/>
        <end position="164"/>
    </location>
</feature>